<evidence type="ECO:0000256" key="7">
    <source>
        <dbReference type="ARBA" id="ARBA00023136"/>
    </source>
</evidence>
<dbReference type="OrthoDB" id="6510177at2759"/>
<dbReference type="GO" id="GO:0005789">
    <property type="term" value="C:endoplasmic reticulum membrane"/>
    <property type="evidence" value="ECO:0007669"/>
    <property type="project" value="InterPro"/>
</dbReference>
<dbReference type="GO" id="GO:0032934">
    <property type="term" value="F:sterol binding"/>
    <property type="evidence" value="ECO:0007669"/>
    <property type="project" value="InterPro"/>
</dbReference>
<keyword evidence="4" id="KW-0677">Repeat</keyword>
<dbReference type="GO" id="GO:0032936">
    <property type="term" value="C:SREBP-SCAP complex"/>
    <property type="evidence" value="ECO:0007669"/>
    <property type="project" value="TreeGrafter"/>
</dbReference>
<proteinExistence type="predicted"/>
<dbReference type="SUPFAM" id="SSF82866">
    <property type="entry name" value="Multidrug efflux transporter AcrB transmembrane domain"/>
    <property type="match status" value="1"/>
</dbReference>
<evidence type="ECO:0000256" key="6">
    <source>
        <dbReference type="ARBA" id="ARBA00023034"/>
    </source>
</evidence>
<dbReference type="PANTHER" id="PTHR46378">
    <property type="entry name" value="STEROL REGULATORY ELEMENT-BINDING PROTEIN CLEAVAGE-ACTIVATING PROTEIN"/>
    <property type="match status" value="1"/>
</dbReference>
<feature type="domain" description="SSD" evidence="9">
    <location>
        <begin position="348"/>
        <end position="506"/>
    </location>
</feature>
<name>A0A9W8ALZ9_9FUNG</name>
<sequence>MPGAQGTSAHSPHQHQGLARYFYHHGRFIASHPAPVLAVTLACMAFLLLPPFFRLALAVWTRGEFSYTFTPISSYLQNAPFFSKVGTDPMLVWQTVAVQPDLPGLTPTPSAPLLPQLQQGPNFLTQQALIYTWEWEHLVHGTYVTLEEIQHTMAFKGSLGYPTTQFSDSSRALPDATATTTYGLQDICYQPGGRPTLGSSPCLILSPLLYWDQDILTLREDPDVEATVRRQAASPVRIHDMPVQPEMLFSHLQIPPSVSAGPVTVDGFLISLVLVERWQAPVPVQAILHTILQKATRELNQATTVDGCATPSGTDHSPCPLTATLTFNGTDRVFRAHFQSNYSKFSLEHYCLAAVCFGLFAYSLYTLYRLDMVKSKFWLGFATVLMLVCSLFLALSVCTWLVTPHPLLPWEMLPFFVVVIGVENAHAITQGMAKVPPEYSIKERVGQGLARVGPTMLVRLCVELTVLMLGVVWTPAVVQEFCTILILTIVIDYGLHMTFFVNVLSIDIRRLELADIYQRRTVPPQAIPLAPTDGPFVGHNGRPTLAVAGRGDSTCDATHLVEGILPFSDDLPLLLRNVIKAPTQAFRYLHRVSLHQRIYSLLLTMALVGLLSYFYHHTSHAVNLILPPQDYSFL</sequence>
<dbReference type="Pfam" id="PF12349">
    <property type="entry name" value="Sterol-sensing"/>
    <property type="match status" value="1"/>
</dbReference>
<evidence type="ECO:0000313" key="10">
    <source>
        <dbReference type="EMBL" id="KAJ1960415.1"/>
    </source>
</evidence>
<keyword evidence="8" id="KW-1133">Transmembrane helix</keyword>
<feature type="transmembrane region" description="Helical" evidence="8">
    <location>
        <begin position="456"/>
        <end position="478"/>
    </location>
</feature>
<evidence type="ECO:0000259" key="9">
    <source>
        <dbReference type="PROSITE" id="PS50156"/>
    </source>
</evidence>
<feature type="non-terminal residue" evidence="10">
    <location>
        <position position="634"/>
    </location>
</feature>
<dbReference type="EMBL" id="JANBPY010001346">
    <property type="protein sequence ID" value="KAJ1960415.1"/>
    <property type="molecule type" value="Genomic_DNA"/>
</dbReference>
<feature type="transmembrane region" description="Helical" evidence="8">
    <location>
        <begin position="347"/>
        <end position="365"/>
    </location>
</feature>
<dbReference type="InterPro" id="IPR030225">
    <property type="entry name" value="SCAP"/>
</dbReference>
<evidence type="ECO:0000256" key="8">
    <source>
        <dbReference type="SAM" id="Phobius"/>
    </source>
</evidence>
<evidence type="ECO:0000256" key="2">
    <source>
        <dbReference type="ARBA" id="ARBA00004394"/>
    </source>
</evidence>
<comment type="caution">
    <text evidence="10">The sequence shown here is derived from an EMBL/GenBank/DDBJ whole genome shotgun (WGS) entry which is preliminary data.</text>
</comment>
<dbReference type="GO" id="GO:0032933">
    <property type="term" value="P:SREBP signaling pathway"/>
    <property type="evidence" value="ECO:0007669"/>
    <property type="project" value="InterPro"/>
</dbReference>
<keyword evidence="7 8" id="KW-0472">Membrane</keyword>
<accession>A0A9W8ALZ9</accession>
<feature type="transmembrane region" description="Helical" evidence="8">
    <location>
        <begin position="484"/>
        <end position="504"/>
    </location>
</feature>
<dbReference type="InterPro" id="IPR000731">
    <property type="entry name" value="SSD"/>
</dbReference>
<feature type="transmembrane region" description="Helical" evidence="8">
    <location>
        <begin position="36"/>
        <end position="60"/>
    </location>
</feature>
<evidence type="ECO:0000256" key="4">
    <source>
        <dbReference type="ARBA" id="ARBA00022737"/>
    </source>
</evidence>
<evidence type="ECO:0000313" key="11">
    <source>
        <dbReference type="Proteomes" id="UP001150925"/>
    </source>
</evidence>
<feature type="transmembrane region" description="Helical" evidence="8">
    <location>
        <begin position="598"/>
        <end position="616"/>
    </location>
</feature>
<feature type="transmembrane region" description="Helical" evidence="8">
    <location>
        <begin position="377"/>
        <end position="402"/>
    </location>
</feature>
<comment type="subcellular location">
    <subcellularLocation>
        <location evidence="1">Endoplasmic reticulum</location>
    </subcellularLocation>
    <subcellularLocation>
        <location evidence="2">Golgi apparatus membrane</location>
    </subcellularLocation>
</comment>
<evidence type="ECO:0000256" key="3">
    <source>
        <dbReference type="ARBA" id="ARBA00022574"/>
    </source>
</evidence>
<keyword evidence="6" id="KW-0333">Golgi apparatus</keyword>
<keyword evidence="3" id="KW-0853">WD repeat</keyword>
<dbReference type="Proteomes" id="UP001150925">
    <property type="component" value="Unassembled WGS sequence"/>
</dbReference>
<reference evidence="10" key="1">
    <citation type="submission" date="2022-07" db="EMBL/GenBank/DDBJ databases">
        <title>Phylogenomic reconstructions and comparative analyses of Kickxellomycotina fungi.</title>
        <authorList>
            <person name="Reynolds N.K."/>
            <person name="Stajich J.E."/>
            <person name="Barry K."/>
            <person name="Grigoriev I.V."/>
            <person name="Crous P."/>
            <person name="Smith M.E."/>
        </authorList>
    </citation>
    <scope>NUCLEOTIDE SEQUENCE</scope>
    <source>
        <strain evidence="10">RSA 1196</strain>
    </source>
</reference>
<dbReference type="PROSITE" id="PS50156">
    <property type="entry name" value="SSD"/>
    <property type="match status" value="1"/>
</dbReference>
<keyword evidence="5" id="KW-0256">Endoplasmic reticulum</keyword>
<dbReference type="GO" id="GO:0000139">
    <property type="term" value="C:Golgi membrane"/>
    <property type="evidence" value="ECO:0007669"/>
    <property type="project" value="UniProtKB-SubCell"/>
</dbReference>
<keyword evidence="8" id="KW-0812">Transmembrane</keyword>
<keyword evidence="11" id="KW-1185">Reference proteome</keyword>
<dbReference type="AlphaFoldDB" id="A0A9W8ALZ9"/>
<organism evidence="10 11">
    <name type="scientific">Dispira parvispora</name>
    <dbReference type="NCBI Taxonomy" id="1520584"/>
    <lineage>
        <taxon>Eukaryota</taxon>
        <taxon>Fungi</taxon>
        <taxon>Fungi incertae sedis</taxon>
        <taxon>Zoopagomycota</taxon>
        <taxon>Kickxellomycotina</taxon>
        <taxon>Dimargaritomycetes</taxon>
        <taxon>Dimargaritales</taxon>
        <taxon>Dimargaritaceae</taxon>
        <taxon>Dispira</taxon>
    </lineage>
</organism>
<evidence type="ECO:0000256" key="5">
    <source>
        <dbReference type="ARBA" id="ARBA00022824"/>
    </source>
</evidence>
<dbReference type="PANTHER" id="PTHR46378:SF1">
    <property type="entry name" value="STEROL REGULATORY ELEMENT-BINDING PROTEIN CLEAVAGE-ACTIVATING PROTEIN"/>
    <property type="match status" value="1"/>
</dbReference>
<protein>
    <recommendedName>
        <fullName evidence="9">SSD domain-containing protein</fullName>
    </recommendedName>
</protein>
<evidence type="ECO:0000256" key="1">
    <source>
        <dbReference type="ARBA" id="ARBA00004240"/>
    </source>
</evidence>
<dbReference type="InterPro" id="IPR053958">
    <property type="entry name" value="HMGCR/SNAP/NPC1-like_SSD"/>
</dbReference>
<dbReference type="GO" id="GO:0045540">
    <property type="term" value="P:regulation of cholesterol biosynthetic process"/>
    <property type="evidence" value="ECO:0007669"/>
    <property type="project" value="TreeGrafter"/>
</dbReference>
<gene>
    <name evidence="10" type="ORF">IWQ62_004242</name>
</gene>